<dbReference type="GO" id="GO:0006528">
    <property type="term" value="P:asparagine metabolic process"/>
    <property type="evidence" value="ECO:0007669"/>
    <property type="project" value="TreeGrafter"/>
</dbReference>
<dbReference type="OrthoDB" id="10250282at2759"/>
<dbReference type="GO" id="GO:0006541">
    <property type="term" value="P:glutamine metabolic process"/>
    <property type="evidence" value="ECO:0007669"/>
    <property type="project" value="TreeGrafter"/>
</dbReference>
<dbReference type="GO" id="GO:0005739">
    <property type="term" value="C:mitochondrion"/>
    <property type="evidence" value="ECO:0007669"/>
    <property type="project" value="TreeGrafter"/>
</dbReference>
<accession>A0A401SF18</accession>
<dbReference type="CDD" id="cd07572">
    <property type="entry name" value="nit"/>
    <property type="match status" value="1"/>
</dbReference>
<feature type="domain" description="CN hydrolase" evidence="7">
    <location>
        <begin position="8"/>
        <end position="252"/>
    </location>
</feature>
<dbReference type="Pfam" id="PF00795">
    <property type="entry name" value="CN_hydrolase"/>
    <property type="match status" value="1"/>
</dbReference>
<evidence type="ECO:0000256" key="3">
    <source>
        <dbReference type="ARBA" id="ARBA00036637"/>
    </source>
</evidence>
<dbReference type="STRING" id="137246.A0A401SF18"/>
<evidence type="ECO:0000256" key="2">
    <source>
        <dbReference type="ARBA" id="ARBA00022801"/>
    </source>
</evidence>
<reference evidence="8 9" key="1">
    <citation type="journal article" date="2018" name="Nat. Ecol. Evol.">
        <title>Shark genomes provide insights into elasmobranch evolution and the origin of vertebrates.</title>
        <authorList>
            <person name="Hara Y"/>
            <person name="Yamaguchi K"/>
            <person name="Onimaru K"/>
            <person name="Kadota M"/>
            <person name="Koyanagi M"/>
            <person name="Keeley SD"/>
            <person name="Tatsumi K"/>
            <person name="Tanaka K"/>
            <person name="Motone F"/>
            <person name="Kageyama Y"/>
            <person name="Nozu R"/>
            <person name="Adachi N"/>
            <person name="Nishimura O"/>
            <person name="Nakagawa R"/>
            <person name="Tanegashima C"/>
            <person name="Kiyatake I"/>
            <person name="Matsumoto R"/>
            <person name="Murakumo K"/>
            <person name="Nishida K"/>
            <person name="Terakita A"/>
            <person name="Kuratani S"/>
            <person name="Sato K"/>
            <person name="Hyodo S Kuraku.S."/>
        </authorList>
    </citation>
    <scope>NUCLEOTIDE SEQUENCE [LARGE SCALE GENOMIC DNA]</scope>
</reference>
<dbReference type="Gene3D" id="3.60.110.10">
    <property type="entry name" value="Carbon-nitrogen hydrolase"/>
    <property type="match status" value="1"/>
</dbReference>
<dbReference type="EMBL" id="BEZZ01000228">
    <property type="protein sequence ID" value="GCC29007.1"/>
    <property type="molecule type" value="Genomic_DNA"/>
</dbReference>
<protein>
    <recommendedName>
        <fullName evidence="4">omega-amidase</fullName>
        <ecNumber evidence="4">3.5.1.3</ecNumber>
    </recommendedName>
    <alternativeName>
        <fullName evidence="5">Nitrilase homolog 2</fullName>
    </alternativeName>
</protein>
<dbReference type="FunFam" id="3.60.110.10:FF:000002">
    <property type="entry name" value="Nitrilase family member 2"/>
    <property type="match status" value="1"/>
</dbReference>
<keyword evidence="9" id="KW-1185">Reference proteome</keyword>
<dbReference type="AlphaFoldDB" id="A0A401SF18"/>
<dbReference type="InterPro" id="IPR036526">
    <property type="entry name" value="C-N_Hydrolase_sf"/>
</dbReference>
<dbReference type="EC" id="3.5.1.3" evidence="4"/>
<sequence>MSAAATKFRLALIQLTVSPLKASNLSKVRTLVKEAALKGAKVVALPECYNSPYGTNYFPEYAEKIPGESTQVLSEVAKDNGIHLIGGSIPEEDGGKFYNTCTVFAPNGSMLMKYRKIHLFDIDVPGKICFRESKTLSPGNTLCTFDMPYCKVGIGICYDMRFAELAQIYTKRGCQLLVYPGAFNMTTGPAHWELLQRARAVDNQVYVATVSPARNENDSYVAWGHSSVVNPWGEVVAKAGHDETIVYADIDLNYLSDIREQIPVLKQKRHDLYNVQAMQD</sequence>
<evidence type="ECO:0000313" key="9">
    <source>
        <dbReference type="Proteomes" id="UP000287033"/>
    </source>
</evidence>
<organism evidence="8 9">
    <name type="scientific">Chiloscyllium punctatum</name>
    <name type="common">Brownbanded bambooshark</name>
    <name type="synonym">Hemiscyllium punctatum</name>
    <dbReference type="NCBI Taxonomy" id="137246"/>
    <lineage>
        <taxon>Eukaryota</taxon>
        <taxon>Metazoa</taxon>
        <taxon>Chordata</taxon>
        <taxon>Craniata</taxon>
        <taxon>Vertebrata</taxon>
        <taxon>Chondrichthyes</taxon>
        <taxon>Elasmobranchii</taxon>
        <taxon>Galeomorphii</taxon>
        <taxon>Galeoidea</taxon>
        <taxon>Orectolobiformes</taxon>
        <taxon>Hemiscylliidae</taxon>
        <taxon>Chiloscyllium</taxon>
    </lineage>
</organism>
<evidence type="ECO:0000256" key="4">
    <source>
        <dbReference type="ARBA" id="ARBA00039118"/>
    </source>
</evidence>
<keyword evidence="2" id="KW-0378">Hydrolase</keyword>
<gene>
    <name evidence="8" type="ORF">chiPu_0007443</name>
</gene>
<dbReference type="PANTHER" id="PTHR23088:SF30">
    <property type="entry name" value="OMEGA-AMIDASE NIT2"/>
    <property type="match status" value="1"/>
</dbReference>
<evidence type="ECO:0000256" key="6">
    <source>
        <dbReference type="ARBA" id="ARBA00048745"/>
    </source>
</evidence>
<dbReference type="InterPro" id="IPR003010">
    <property type="entry name" value="C-N_Hydrolase"/>
</dbReference>
<name>A0A401SF18_CHIPU</name>
<evidence type="ECO:0000256" key="5">
    <source>
        <dbReference type="ARBA" id="ARBA00041576"/>
    </source>
</evidence>
<dbReference type="OMA" id="MQSKPYA"/>
<dbReference type="Proteomes" id="UP000287033">
    <property type="component" value="Unassembled WGS sequence"/>
</dbReference>
<dbReference type="GO" id="GO:0006107">
    <property type="term" value="P:oxaloacetate metabolic process"/>
    <property type="evidence" value="ECO:0007669"/>
    <property type="project" value="TreeGrafter"/>
</dbReference>
<evidence type="ECO:0000256" key="1">
    <source>
        <dbReference type="ARBA" id="ARBA00010613"/>
    </source>
</evidence>
<proteinExistence type="inferred from homology"/>
<comment type="similarity">
    <text evidence="1">Belongs to the carbon-nitrogen hydrolase superfamily. NIT1/NIT2 family.</text>
</comment>
<comment type="caution">
    <text evidence="8">The sequence shown here is derived from an EMBL/GenBank/DDBJ whole genome shotgun (WGS) entry which is preliminary data.</text>
</comment>
<evidence type="ECO:0000313" key="8">
    <source>
        <dbReference type="EMBL" id="GCC29007.1"/>
    </source>
</evidence>
<dbReference type="GO" id="GO:0050152">
    <property type="term" value="F:omega-amidase activity"/>
    <property type="evidence" value="ECO:0007669"/>
    <property type="project" value="UniProtKB-EC"/>
</dbReference>
<comment type="catalytic activity">
    <reaction evidence="3">
        <text>2-oxoglutaramate + H2O = 2-oxoglutarate + NH4(+)</text>
        <dbReference type="Rhea" id="RHEA:32963"/>
        <dbReference type="ChEBI" id="CHEBI:15377"/>
        <dbReference type="ChEBI" id="CHEBI:16769"/>
        <dbReference type="ChEBI" id="CHEBI:16810"/>
        <dbReference type="ChEBI" id="CHEBI:28938"/>
        <dbReference type="EC" id="3.5.1.3"/>
    </reaction>
    <physiologicalReaction direction="left-to-right" evidence="3">
        <dbReference type="Rhea" id="RHEA:32964"/>
    </physiologicalReaction>
</comment>
<dbReference type="SUPFAM" id="SSF56317">
    <property type="entry name" value="Carbon-nitrogen hydrolase"/>
    <property type="match status" value="1"/>
</dbReference>
<dbReference type="PROSITE" id="PS50263">
    <property type="entry name" value="CN_HYDROLASE"/>
    <property type="match status" value="1"/>
</dbReference>
<comment type="catalytic activity">
    <reaction evidence="6">
        <text>2-oxosuccinamate + H2O = oxaloacetate + NH4(+)</text>
        <dbReference type="Rhea" id="RHEA:59412"/>
        <dbReference type="ChEBI" id="CHEBI:15377"/>
        <dbReference type="ChEBI" id="CHEBI:16452"/>
        <dbReference type="ChEBI" id="CHEBI:28938"/>
        <dbReference type="ChEBI" id="CHEBI:57735"/>
        <dbReference type="EC" id="3.5.1.3"/>
    </reaction>
    <physiologicalReaction direction="left-to-right" evidence="6">
        <dbReference type="Rhea" id="RHEA:59413"/>
    </physiologicalReaction>
</comment>
<dbReference type="InterPro" id="IPR045254">
    <property type="entry name" value="Nit1/2_C-N_Hydrolase"/>
</dbReference>
<evidence type="ECO:0000259" key="7">
    <source>
        <dbReference type="PROSITE" id="PS50263"/>
    </source>
</evidence>
<dbReference type="PANTHER" id="PTHR23088">
    <property type="entry name" value="NITRILASE-RELATED"/>
    <property type="match status" value="1"/>
</dbReference>